<protein>
    <recommendedName>
        <fullName evidence="7">Nucleolar complex protein 2 homolog</fullName>
    </recommendedName>
</protein>
<feature type="compositionally biased region" description="Acidic residues" evidence="4">
    <location>
        <begin position="215"/>
        <end position="234"/>
    </location>
</feature>
<feature type="region of interest" description="Disordered" evidence="4">
    <location>
        <begin position="265"/>
        <end position="300"/>
    </location>
</feature>
<feature type="compositionally biased region" description="Acidic residues" evidence="4">
    <location>
        <begin position="857"/>
        <end position="866"/>
    </location>
</feature>
<evidence type="ECO:0000256" key="4">
    <source>
        <dbReference type="SAM" id="MobiDB-lite"/>
    </source>
</evidence>
<comment type="similarity">
    <text evidence="2">Belongs to the NOC2 family.</text>
</comment>
<evidence type="ECO:0000256" key="2">
    <source>
        <dbReference type="ARBA" id="ARBA00005907"/>
    </source>
</evidence>
<organism evidence="5 6">
    <name type="scientific">Tetradesmus obliquus</name>
    <name type="common">Green alga</name>
    <name type="synonym">Acutodesmus obliquus</name>
    <dbReference type="NCBI Taxonomy" id="3088"/>
    <lineage>
        <taxon>Eukaryota</taxon>
        <taxon>Viridiplantae</taxon>
        <taxon>Chlorophyta</taxon>
        <taxon>core chlorophytes</taxon>
        <taxon>Chlorophyceae</taxon>
        <taxon>CS clade</taxon>
        <taxon>Sphaeropleales</taxon>
        <taxon>Scenedesmaceae</taxon>
        <taxon>Tetradesmus</taxon>
    </lineage>
</organism>
<feature type="compositionally biased region" description="Gly residues" evidence="4">
    <location>
        <begin position="990"/>
        <end position="1004"/>
    </location>
</feature>
<feature type="compositionally biased region" description="Low complexity" evidence="4">
    <location>
        <begin position="31"/>
        <end position="57"/>
    </location>
</feature>
<gene>
    <name evidence="5" type="ORF">OEZ85_011684</name>
</gene>
<feature type="region of interest" description="Disordered" evidence="4">
    <location>
        <begin position="806"/>
        <end position="1035"/>
    </location>
</feature>
<name>A0ABY8TR35_TETOB</name>
<feature type="compositionally biased region" description="Low complexity" evidence="4">
    <location>
        <begin position="78"/>
        <end position="87"/>
    </location>
</feature>
<dbReference type="PANTHER" id="PTHR12687">
    <property type="entry name" value="NUCLEOLAR COMPLEX 2 AND RAD4-RELATED"/>
    <property type="match status" value="1"/>
</dbReference>
<dbReference type="EMBL" id="CP126210">
    <property type="protein sequence ID" value="WIA11579.1"/>
    <property type="molecule type" value="Genomic_DNA"/>
</dbReference>
<comment type="subcellular location">
    <subcellularLocation>
        <location evidence="1">Nucleus</location>
    </subcellularLocation>
</comment>
<evidence type="ECO:0000313" key="5">
    <source>
        <dbReference type="EMBL" id="WIA11579.1"/>
    </source>
</evidence>
<feature type="compositionally biased region" description="Low complexity" evidence="4">
    <location>
        <begin position="124"/>
        <end position="141"/>
    </location>
</feature>
<feature type="compositionally biased region" description="Acidic residues" evidence="4">
    <location>
        <begin position="142"/>
        <end position="156"/>
    </location>
</feature>
<feature type="compositionally biased region" description="Low complexity" evidence="4">
    <location>
        <begin position="235"/>
        <end position="245"/>
    </location>
</feature>
<reference evidence="5 6" key="1">
    <citation type="submission" date="2023-05" db="EMBL/GenBank/DDBJ databases">
        <title>A 100% complete, gapless, phased diploid assembly of the Scenedesmus obliquus UTEX 3031 genome.</title>
        <authorList>
            <person name="Biondi T.C."/>
            <person name="Hanschen E.R."/>
            <person name="Kwon T."/>
            <person name="Eng W."/>
            <person name="Kruse C.P.S."/>
            <person name="Koehler S.I."/>
            <person name="Kunde Y."/>
            <person name="Gleasner C.D."/>
            <person name="You Mak K.T."/>
            <person name="Polle J."/>
            <person name="Hovde B.T."/>
            <person name="Starkenburg S.R."/>
        </authorList>
    </citation>
    <scope>NUCLEOTIDE SEQUENCE [LARGE SCALE GENOMIC DNA]</scope>
    <source>
        <strain evidence="5 6">DOE0152z</strain>
    </source>
</reference>
<feature type="compositionally biased region" description="Acidic residues" evidence="4">
    <location>
        <begin position="105"/>
        <end position="123"/>
    </location>
</feature>
<feature type="compositionally biased region" description="Basic residues" evidence="4">
    <location>
        <begin position="873"/>
        <end position="884"/>
    </location>
</feature>
<dbReference type="InterPro" id="IPR016024">
    <property type="entry name" value="ARM-type_fold"/>
</dbReference>
<feature type="compositionally biased region" description="Acidic residues" evidence="4">
    <location>
        <begin position="897"/>
        <end position="923"/>
    </location>
</feature>
<feature type="compositionally biased region" description="Low complexity" evidence="4">
    <location>
        <begin position="924"/>
        <end position="947"/>
    </location>
</feature>
<evidence type="ECO:0008006" key="7">
    <source>
        <dbReference type="Google" id="ProtNLM"/>
    </source>
</evidence>
<evidence type="ECO:0000313" key="6">
    <source>
        <dbReference type="Proteomes" id="UP001244341"/>
    </source>
</evidence>
<feature type="compositionally biased region" description="Acidic residues" evidence="4">
    <location>
        <begin position="829"/>
        <end position="846"/>
    </location>
</feature>
<feature type="region of interest" description="Disordered" evidence="4">
    <location>
        <begin position="204"/>
        <end position="245"/>
    </location>
</feature>
<keyword evidence="6" id="KW-1185">Reference proteome</keyword>
<evidence type="ECO:0000256" key="1">
    <source>
        <dbReference type="ARBA" id="ARBA00004123"/>
    </source>
</evidence>
<feature type="compositionally biased region" description="Acidic residues" evidence="4">
    <location>
        <begin position="274"/>
        <end position="292"/>
    </location>
</feature>
<dbReference type="InterPro" id="IPR005343">
    <property type="entry name" value="Noc2"/>
</dbReference>
<evidence type="ECO:0000256" key="3">
    <source>
        <dbReference type="ARBA" id="ARBA00023242"/>
    </source>
</evidence>
<dbReference type="PANTHER" id="PTHR12687:SF4">
    <property type="entry name" value="NUCLEOLAR COMPLEX PROTEIN 2 HOMOLOG"/>
    <property type="match status" value="1"/>
</dbReference>
<proteinExistence type="inferred from homology"/>
<sequence>MSKISKATKKFAQKKQKGQAQFKKKHHHGSKPSPGGKKPSAAAAAGGKPQQPQQKQAPAKKRLEEMDLDEFLDGGFEQQQQQQQQQQEGLSSDDEGSGQQQLSASDDEDVTGSDDVSDEDDSELLGSGSEDGDAAAAAAAGSDDEEDGSGSEDDDAAAAAAAAGDGGQAAAVAADNVKLQGAVSRHKQQLEALRERDPEFYAYLQQTDAELLGFGEDDESDLEDESEDEDDDEAPAAAAGKAGKPAKAAAAAGKDAKAGKANKKAAAAAAAANEAEEGDESEEPHSEEEEEGGAGKQGMHVTSSMVDGWCKAALEKASMGAMMQLIKAYRVACHYGDTEQQLSSSLTISSGAVFNRVMLFMLKEADGIFRRMLGLPQDASSAAAAAAGGSGAAAAGKPGVLLAEAVPKAPRWRKVEPLVKSYLGNSLHLLASMTQPEMSAYALRRLRPSAAFFGPYPRLTKKLLKLGLELFGSGEKENAPRLQALLLVRQMGLVLPPPALQTVLRGAYRAYAANAKFVSPATLPALAFMAAGVVELSSLDLAVTYQVGFVAIRELAVLLRNALSAKTQDAHKEVYCWQTLNCLELWVKVLAAAAPQGTLSPLVYPLTQLLLGAARLVPTPRYFPIRLRLIRALNRLGQATGVYIPVSPLLLEMLQWSELRRTPTGGAAAAPDMLLLLRLSKTQLKMASLQEEVVSQVLELLADHLRQWATHIAFPEAAHLPCVALRGFAKGCAVERFRRSAKQLVDALERNIVYVGGARDSVAFAPQDLAAAGRFMSEDRDKAQSPLVSFAGQLLQKAAARMAMRSSSTSELKLGGEAGSKRKRKQQQEEEDDDDDEEDDYEEEDGGLGKLVAAGDASDDDADDEVLAGAAKRMMRQKEKRLKRAGAAAAAAGGSDGEGDYEGAAEDQLQEYQLSDDDEDSDEAAAAAAAAAGGDDSDSGSEGAEGVSESDSEDEEGAGGGSRGSGGGRGQQQHGRGRGRGQHAGRGGRHGGGSGGGRCGGGGRGFKHGDGKQQQHSGGMRKKHGGGRGGKPQRR</sequence>
<dbReference type="Pfam" id="PF03715">
    <property type="entry name" value="Noc2"/>
    <property type="match status" value="1"/>
</dbReference>
<accession>A0ABY8TR35</accession>
<feature type="compositionally biased region" description="Basic residues" evidence="4">
    <location>
        <begin position="1019"/>
        <end position="1035"/>
    </location>
</feature>
<feature type="compositionally biased region" description="Basic residues" evidence="4">
    <location>
        <begin position="975"/>
        <end position="989"/>
    </location>
</feature>
<feature type="compositionally biased region" description="Basic residues" evidence="4">
    <location>
        <begin position="1"/>
        <end position="30"/>
    </location>
</feature>
<keyword evidence="3" id="KW-0539">Nucleus</keyword>
<dbReference type="SUPFAM" id="SSF48371">
    <property type="entry name" value="ARM repeat"/>
    <property type="match status" value="1"/>
</dbReference>
<feature type="region of interest" description="Disordered" evidence="4">
    <location>
        <begin position="1"/>
        <end position="171"/>
    </location>
</feature>
<feature type="compositionally biased region" description="Gly residues" evidence="4">
    <location>
        <begin position="958"/>
        <end position="970"/>
    </location>
</feature>
<dbReference type="Proteomes" id="UP001244341">
    <property type="component" value="Chromosome 3b"/>
</dbReference>
<feature type="compositionally biased region" description="Low complexity" evidence="4">
    <location>
        <begin position="157"/>
        <end position="171"/>
    </location>
</feature>
<feature type="compositionally biased region" description="Acidic residues" evidence="4">
    <location>
        <begin position="948"/>
        <end position="957"/>
    </location>
</feature>